<sequence>MKRPLLAAGLCLVVIGLGAIGVRHESKAELQRALASLRANLPPDSRFEYDQAYPRFLARGAGFENARFIRGDIVLAARHLTINNPTGYLATGLSFSQIHADHVTVQGPVSGTIGEVTLKKLLLPPFSRERRDIVTLPPASQIHFRHGQIHDIALTASSGCTLTMGYASLDNYGHDDGNAGSLHEGHVLCAKDSMVAGLLSRSTHQATAPVSLDITDMHESGIRYARYVGWAEQFRGGTLPAHVALLSDALETPARTETKGLSFSFLNLQLTSETSDMRRWKEGETIETRGETRNSSLKIGPASPLSLVLPPVVHINTVNQTMSFNTTTRTGMIDLTATTPKSFTVNARLAMNNLENYDAEHLPALVSTDLTYTDEGGNLDALLTRIAAQRNMTLEDLKPTLLMSLAFVVQKVPGLSAVPEFVQSPTGKSLTLSFRPPVPLDNSSMIRMIKPLSQDPAMARAWSSPPVLSTTLH</sequence>
<organism evidence="1 2">
    <name type="scientific">Asaia bogorensis NBRC 16594</name>
    <dbReference type="NCBI Taxonomy" id="1231624"/>
    <lineage>
        <taxon>Bacteria</taxon>
        <taxon>Pseudomonadati</taxon>
        <taxon>Pseudomonadota</taxon>
        <taxon>Alphaproteobacteria</taxon>
        <taxon>Acetobacterales</taxon>
        <taxon>Acetobacteraceae</taxon>
        <taxon>Asaia</taxon>
    </lineage>
</organism>
<proteinExistence type="predicted"/>
<keyword evidence="2" id="KW-1185">Reference proteome</keyword>
<comment type="caution">
    <text evidence="1">The sequence shown here is derived from an EMBL/GenBank/DDBJ whole genome shotgun (WGS) entry which is preliminary data.</text>
</comment>
<evidence type="ECO:0000313" key="1">
    <source>
        <dbReference type="EMBL" id="GEL52940.1"/>
    </source>
</evidence>
<evidence type="ECO:0000313" key="2">
    <source>
        <dbReference type="Proteomes" id="UP000321287"/>
    </source>
</evidence>
<dbReference type="AlphaFoldDB" id="A0AAN4R254"/>
<dbReference type="GeneID" id="78225381"/>
<dbReference type="RefSeq" id="WP_146926423.1">
    <property type="nucleotide sequence ID" value="NZ_AP014690.1"/>
</dbReference>
<name>A0AAN4R254_9PROT</name>
<dbReference type="EMBL" id="BJVS01000002">
    <property type="protein sequence ID" value="GEL52940.1"/>
    <property type="molecule type" value="Genomic_DNA"/>
</dbReference>
<gene>
    <name evidence="1" type="ORF">ABO01nite_09470</name>
</gene>
<accession>A0AAN4R254</accession>
<reference evidence="1 2" key="1">
    <citation type="submission" date="2019-07" db="EMBL/GenBank/DDBJ databases">
        <title>Whole genome shotgun sequence of Asaia bogorensis NBRC 16594.</title>
        <authorList>
            <person name="Hosoyama A."/>
            <person name="Uohara A."/>
            <person name="Ohji S."/>
            <person name="Ichikawa N."/>
        </authorList>
    </citation>
    <scope>NUCLEOTIDE SEQUENCE [LARGE SCALE GENOMIC DNA]</scope>
    <source>
        <strain evidence="1 2">NBRC 16594</strain>
    </source>
</reference>
<protein>
    <submittedName>
        <fullName evidence="1">Uncharacterized protein</fullName>
    </submittedName>
</protein>
<dbReference type="Proteomes" id="UP000321287">
    <property type="component" value="Unassembled WGS sequence"/>
</dbReference>